<evidence type="ECO:0000313" key="3">
    <source>
        <dbReference type="Proteomes" id="UP000553343"/>
    </source>
</evidence>
<protein>
    <submittedName>
        <fullName evidence="2">Helix-turn-helix transcriptional regulator</fullName>
    </submittedName>
</protein>
<dbReference type="AlphaFoldDB" id="A0A850T297"/>
<name>A0A850T297_9BACT</name>
<dbReference type="SUPFAM" id="SSF47413">
    <property type="entry name" value="lambda repressor-like DNA-binding domains"/>
    <property type="match status" value="1"/>
</dbReference>
<feature type="domain" description="HTH cro/C1-type" evidence="1">
    <location>
        <begin position="67"/>
        <end position="90"/>
    </location>
</feature>
<dbReference type="CDD" id="cd00093">
    <property type="entry name" value="HTH_XRE"/>
    <property type="match status" value="1"/>
</dbReference>
<sequence>MRCIMLALVKKPRIEISLQGENVNELIEWISKKYEVNILASDQDESISIEQTDFWQEMQSNRIGNLLSAARLKANLSQSQLAEKLGIRQNIVDLKVLKNINK</sequence>
<dbReference type="InterPro" id="IPR001387">
    <property type="entry name" value="Cro/C1-type_HTH"/>
</dbReference>
<dbReference type="Proteomes" id="UP000553343">
    <property type="component" value="Unassembled WGS sequence"/>
</dbReference>
<dbReference type="RefSeq" id="WP_218576769.1">
    <property type="nucleotide sequence ID" value="NZ_JACADJ010000080.1"/>
</dbReference>
<proteinExistence type="predicted"/>
<keyword evidence="3" id="KW-1185">Reference proteome</keyword>
<dbReference type="InterPro" id="IPR010982">
    <property type="entry name" value="Lambda_DNA-bd_dom_sf"/>
</dbReference>
<reference evidence="2 3" key="1">
    <citation type="submission" date="2020-06" db="EMBL/GenBank/DDBJ databases">
        <title>High-quality draft genome of sulfate reducer Desulfobacter latus type strain AcrS2 isolated from marine sediment.</title>
        <authorList>
            <person name="Hoppe M."/>
            <person name="Larsen C.K."/>
            <person name="Marshall I.P.G."/>
            <person name="Schramm A."/>
            <person name="Marietou A.G."/>
        </authorList>
    </citation>
    <scope>NUCLEOTIDE SEQUENCE [LARGE SCALE GENOMIC DNA]</scope>
    <source>
        <strain evidence="2 3">AcRS2</strain>
    </source>
</reference>
<dbReference type="Gene3D" id="1.10.260.40">
    <property type="entry name" value="lambda repressor-like DNA-binding domains"/>
    <property type="match status" value="1"/>
</dbReference>
<evidence type="ECO:0000259" key="1">
    <source>
        <dbReference type="PROSITE" id="PS50943"/>
    </source>
</evidence>
<accession>A0A850T297</accession>
<dbReference type="EMBL" id="JACADJ010000080">
    <property type="protein sequence ID" value="NWH06480.1"/>
    <property type="molecule type" value="Genomic_DNA"/>
</dbReference>
<gene>
    <name evidence="2" type="ORF">HXW94_16070</name>
</gene>
<comment type="caution">
    <text evidence="2">The sequence shown here is derived from an EMBL/GenBank/DDBJ whole genome shotgun (WGS) entry which is preliminary data.</text>
</comment>
<dbReference type="GO" id="GO:0003677">
    <property type="term" value="F:DNA binding"/>
    <property type="evidence" value="ECO:0007669"/>
    <property type="project" value="InterPro"/>
</dbReference>
<organism evidence="2 3">
    <name type="scientific">Desulfobacter latus</name>
    <dbReference type="NCBI Taxonomy" id="2292"/>
    <lineage>
        <taxon>Bacteria</taxon>
        <taxon>Pseudomonadati</taxon>
        <taxon>Thermodesulfobacteriota</taxon>
        <taxon>Desulfobacteria</taxon>
        <taxon>Desulfobacterales</taxon>
        <taxon>Desulfobacteraceae</taxon>
        <taxon>Desulfobacter</taxon>
    </lineage>
</organism>
<evidence type="ECO:0000313" key="2">
    <source>
        <dbReference type="EMBL" id="NWH06480.1"/>
    </source>
</evidence>
<dbReference type="PROSITE" id="PS50943">
    <property type="entry name" value="HTH_CROC1"/>
    <property type="match status" value="1"/>
</dbReference>